<sequence length="115" mass="13147">MEQRFTSFQEFYPYYLGEHQDRRCRVLHYIGSTLVLLTAGIAVASGQLLLLLLLPVIGYGFAWAGHFGFEKNRPATFTYPFYSLLADWVMLKDAITGELAPKLKQLQAPKHKPVR</sequence>
<dbReference type="Pfam" id="PF06127">
    <property type="entry name" value="Mpo1-like"/>
    <property type="match status" value="1"/>
</dbReference>
<dbReference type="PANTHER" id="PTHR34205:SF2">
    <property type="entry name" value="DUF962 DOMAIN-CONTAINING PROTEIN"/>
    <property type="match status" value="1"/>
</dbReference>
<proteinExistence type="predicted"/>
<feature type="transmembrane region" description="Helical" evidence="1">
    <location>
        <begin position="26"/>
        <end position="44"/>
    </location>
</feature>
<reference evidence="3" key="1">
    <citation type="submission" date="2016-10" db="EMBL/GenBank/DDBJ databases">
        <authorList>
            <person name="Varghese N."/>
            <person name="Submissions S."/>
        </authorList>
    </citation>
    <scope>NUCLEOTIDE SEQUENCE [LARGE SCALE GENOMIC DNA]</scope>
    <source>
        <strain evidence="3">DSM 23317</strain>
    </source>
</reference>
<keyword evidence="3" id="KW-1185">Reference proteome</keyword>
<dbReference type="OrthoDB" id="7356072at2"/>
<feature type="transmembrane region" description="Helical" evidence="1">
    <location>
        <begin position="50"/>
        <end position="69"/>
    </location>
</feature>
<accession>A0A1G8NUZ6</accession>
<evidence type="ECO:0000313" key="3">
    <source>
        <dbReference type="Proteomes" id="UP000199527"/>
    </source>
</evidence>
<protein>
    <recommendedName>
        <fullName evidence="4">DUF962 domain-containing protein</fullName>
    </recommendedName>
</protein>
<dbReference type="EMBL" id="FNEM01000003">
    <property type="protein sequence ID" value="SDI84052.1"/>
    <property type="molecule type" value="Genomic_DNA"/>
</dbReference>
<name>A0A1G8NUZ6_9GAMM</name>
<dbReference type="AlphaFoldDB" id="A0A1G8NUZ6"/>
<keyword evidence="1" id="KW-0812">Transmembrane</keyword>
<dbReference type="Proteomes" id="UP000199527">
    <property type="component" value="Unassembled WGS sequence"/>
</dbReference>
<gene>
    <name evidence="2" type="ORF">SAMN04488540_103244</name>
</gene>
<keyword evidence="1" id="KW-1133">Transmembrane helix</keyword>
<evidence type="ECO:0000256" key="1">
    <source>
        <dbReference type="SAM" id="Phobius"/>
    </source>
</evidence>
<dbReference type="RefSeq" id="WP_090363479.1">
    <property type="nucleotide sequence ID" value="NZ_FNEM01000003.1"/>
</dbReference>
<evidence type="ECO:0008006" key="4">
    <source>
        <dbReference type="Google" id="ProtNLM"/>
    </source>
</evidence>
<keyword evidence="1" id="KW-0472">Membrane</keyword>
<dbReference type="InterPro" id="IPR009305">
    <property type="entry name" value="Mpo1-like"/>
</dbReference>
<dbReference type="PANTHER" id="PTHR34205">
    <property type="entry name" value="TRANSMEMBRANE PROTEIN"/>
    <property type="match status" value="1"/>
</dbReference>
<organism evidence="2 3">
    <name type="scientific">Ferrimonas sediminum</name>
    <dbReference type="NCBI Taxonomy" id="718193"/>
    <lineage>
        <taxon>Bacteria</taxon>
        <taxon>Pseudomonadati</taxon>
        <taxon>Pseudomonadota</taxon>
        <taxon>Gammaproteobacteria</taxon>
        <taxon>Alteromonadales</taxon>
        <taxon>Ferrimonadaceae</taxon>
        <taxon>Ferrimonas</taxon>
    </lineage>
</organism>
<evidence type="ECO:0000313" key="2">
    <source>
        <dbReference type="EMBL" id="SDI84052.1"/>
    </source>
</evidence>